<organism evidence="1 2">
    <name type="scientific">Sclerotinia sclerotiorum (strain ATCC 18683 / 1980 / Ss-1)</name>
    <name type="common">White mold</name>
    <name type="synonym">Whetzelinia sclerotiorum</name>
    <dbReference type="NCBI Taxonomy" id="665079"/>
    <lineage>
        <taxon>Eukaryota</taxon>
        <taxon>Fungi</taxon>
        <taxon>Dikarya</taxon>
        <taxon>Ascomycota</taxon>
        <taxon>Pezizomycotina</taxon>
        <taxon>Leotiomycetes</taxon>
        <taxon>Helotiales</taxon>
        <taxon>Sclerotiniaceae</taxon>
        <taxon>Sclerotinia</taxon>
    </lineage>
</organism>
<sequence length="85" mass="9852">MEFYHGGGEDNHFHTINNPSQEVFGKIERDELIQLLNTFGLKRTHIQYGRKLNPVEKINGRLKLMVDDGGNDHTSAFWALHDNFQ</sequence>
<dbReference type="OrthoDB" id="4215871at2759"/>
<dbReference type="EMBL" id="CP017816">
    <property type="protein sequence ID" value="APA08077.1"/>
    <property type="molecule type" value="Genomic_DNA"/>
</dbReference>
<accession>A0A1D9PZG6</accession>
<evidence type="ECO:0000313" key="2">
    <source>
        <dbReference type="Proteomes" id="UP000177798"/>
    </source>
</evidence>
<evidence type="ECO:0000313" key="1">
    <source>
        <dbReference type="EMBL" id="APA08077.1"/>
    </source>
</evidence>
<protein>
    <submittedName>
        <fullName evidence="1">Uncharacterized protein</fullName>
    </submittedName>
</protein>
<dbReference type="VEuPathDB" id="FungiDB:sscle_03g028470"/>
<gene>
    <name evidence="1" type="ORF">sscle_03g028470</name>
</gene>
<dbReference type="AlphaFoldDB" id="A0A1D9PZG6"/>
<dbReference type="Proteomes" id="UP000177798">
    <property type="component" value="Chromosome 3"/>
</dbReference>
<reference evidence="2" key="1">
    <citation type="journal article" date="2017" name="Genome Biol. Evol.">
        <title>The complete genome sequence of the phytopathogenic fungus Sclerotinia sclerotiorum reveals insights into the genome architecture of broad host range pathogens.</title>
        <authorList>
            <person name="Derbyshire M."/>
            <person name="Denton-Giles M."/>
            <person name="Hegedus D."/>
            <person name="Seifbarghy S."/>
            <person name="Rollins J."/>
            <person name="van Kan J."/>
            <person name="Seidl M.F."/>
            <person name="Faino L."/>
            <person name="Mbengue M."/>
            <person name="Navaud O."/>
            <person name="Raffaele S."/>
            <person name="Hammond-Kosack K."/>
            <person name="Heard S."/>
            <person name="Oliver R."/>
        </authorList>
    </citation>
    <scope>NUCLEOTIDE SEQUENCE [LARGE SCALE GENOMIC DNA]</scope>
    <source>
        <strain evidence="2">ATCC 18683 / 1980 / Ss-1</strain>
    </source>
</reference>
<name>A0A1D9PZG6_SCLS1</name>
<dbReference type="RefSeq" id="XP_001598182.1">
    <property type="nucleotide sequence ID" value="XM_001598132.1"/>
</dbReference>
<proteinExistence type="predicted"/>
<dbReference type="KEGG" id="ssl:SS1G_00268"/>